<dbReference type="InterPro" id="IPR020846">
    <property type="entry name" value="MFS_dom"/>
</dbReference>
<comment type="caution">
    <text evidence="9">The sequence shown here is derived from an EMBL/GenBank/DDBJ whole genome shotgun (WGS) entry which is preliminary data.</text>
</comment>
<dbReference type="Proteomes" id="UP000532194">
    <property type="component" value="Unassembled WGS sequence"/>
</dbReference>
<evidence type="ECO:0000313" key="10">
    <source>
        <dbReference type="Proteomes" id="UP000532194"/>
    </source>
</evidence>
<dbReference type="RefSeq" id="WP_169172460.1">
    <property type="nucleotide sequence ID" value="NZ_JAAIII010000004.1"/>
</dbReference>
<dbReference type="Pfam" id="PF07690">
    <property type="entry name" value="MFS_1"/>
    <property type="match status" value="1"/>
</dbReference>
<dbReference type="PANTHER" id="PTHR23514">
    <property type="entry name" value="BYPASS OF STOP CODON PROTEIN 6"/>
    <property type="match status" value="1"/>
</dbReference>
<keyword evidence="6 7" id="KW-0472">Membrane</keyword>
<dbReference type="Gene3D" id="1.20.1250.20">
    <property type="entry name" value="MFS general substrate transporter like domains"/>
    <property type="match status" value="2"/>
</dbReference>
<sequence length="402" mass="43027">MASLLLAVIYLAFISLGLPDALLGAAWPMMTEDFGVPVSWQGGISMIISAGTIISALLSDRMTLRFGAGRVTVVSVAMTALALLGFSLAPNYWVLLLIAIPYGLGAGGVDAALNNYVAIHYESRHMSWLHCMWGLGASIGPYIMGFALAGGQEWPWGYRYIGILQVVLTAILLVSLPLWKARKQTAQDAIAAEGESSPTEPVKPLGVKGVIAITGAKEILVMFFCYCALESTAGLWASSYMVLHEGVDKATAASWASLFYVGITVGRGLSGFLTMRFDDPAMIRIGQAVLLIGLLTMFVPLPNHLGVVIGLVIVGLGCAPIYPCVIHSTPGYFGEDKSQAIVGVQMACAYVGSMLMPPVFGLIAQYVSISLYPFYMLAILVLMVVMHERLRKLHAMQTLRAA</sequence>
<reference evidence="9 10" key="1">
    <citation type="submission" date="2020-02" db="EMBL/GenBank/DDBJ databases">
        <title>Characterization of phylogenetic diversity of novel bifidobacterial species isolated in Czech ZOOs.</title>
        <authorList>
            <person name="Lugli G.A."/>
            <person name="Vera N.B."/>
            <person name="Ventura M."/>
        </authorList>
    </citation>
    <scope>NUCLEOTIDE SEQUENCE [LARGE SCALE GENOMIC DNA]</scope>
    <source>
        <strain evidence="9 10">DSM 109957</strain>
    </source>
</reference>
<dbReference type="EMBL" id="JAAIII010000004">
    <property type="protein sequence ID" value="NMM94452.1"/>
    <property type="molecule type" value="Genomic_DNA"/>
</dbReference>
<feature type="transmembrane region" description="Helical" evidence="7">
    <location>
        <begin position="40"/>
        <end position="59"/>
    </location>
</feature>
<organism evidence="9 10">
    <name type="scientific">Bifidobacterium oedipodis</name>
    <dbReference type="NCBI Taxonomy" id="2675322"/>
    <lineage>
        <taxon>Bacteria</taxon>
        <taxon>Bacillati</taxon>
        <taxon>Actinomycetota</taxon>
        <taxon>Actinomycetes</taxon>
        <taxon>Bifidobacteriales</taxon>
        <taxon>Bifidobacteriaceae</taxon>
        <taxon>Bifidobacterium</taxon>
    </lineage>
</organism>
<accession>A0A7Y0EQA8</accession>
<evidence type="ECO:0000313" key="9">
    <source>
        <dbReference type="EMBL" id="NMM94452.1"/>
    </source>
</evidence>
<keyword evidence="3" id="KW-0813">Transport</keyword>
<dbReference type="AlphaFoldDB" id="A0A7Y0EQA8"/>
<dbReference type="InterPro" id="IPR051788">
    <property type="entry name" value="MFS_Transporter"/>
</dbReference>
<evidence type="ECO:0000256" key="5">
    <source>
        <dbReference type="ARBA" id="ARBA00022989"/>
    </source>
</evidence>
<gene>
    <name evidence="9" type="ORF">G1C95_1639</name>
</gene>
<proteinExistence type="inferred from homology"/>
<keyword evidence="10" id="KW-1185">Reference proteome</keyword>
<feature type="transmembrane region" description="Helical" evidence="7">
    <location>
        <begin position="250"/>
        <end position="269"/>
    </location>
</feature>
<keyword evidence="4 7" id="KW-0812">Transmembrane</keyword>
<comment type="subcellular location">
    <subcellularLocation>
        <location evidence="1">Cell membrane</location>
        <topology evidence="1">Multi-pass membrane protein</topology>
    </subcellularLocation>
</comment>
<feature type="transmembrane region" description="Helical" evidence="7">
    <location>
        <begin position="95"/>
        <end position="116"/>
    </location>
</feature>
<protein>
    <submittedName>
        <fullName evidence="9">MFS transporter</fullName>
    </submittedName>
</protein>
<evidence type="ECO:0000256" key="2">
    <source>
        <dbReference type="ARBA" id="ARBA00008335"/>
    </source>
</evidence>
<feature type="transmembrane region" description="Helical" evidence="7">
    <location>
        <begin position="340"/>
        <end position="360"/>
    </location>
</feature>
<evidence type="ECO:0000259" key="8">
    <source>
        <dbReference type="PROSITE" id="PS50850"/>
    </source>
</evidence>
<feature type="transmembrane region" description="Helical" evidence="7">
    <location>
        <begin position="281"/>
        <end position="299"/>
    </location>
</feature>
<feature type="transmembrane region" description="Helical" evidence="7">
    <location>
        <begin position="366"/>
        <end position="386"/>
    </location>
</feature>
<feature type="transmembrane region" description="Helical" evidence="7">
    <location>
        <begin position="219"/>
        <end position="238"/>
    </location>
</feature>
<dbReference type="SUPFAM" id="SSF103473">
    <property type="entry name" value="MFS general substrate transporter"/>
    <property type="match status" value="1"/>
</dbReference>
<evidence type="ECO:0000256" key="1">
    <source>
        <dbReference type="ARBA" id="ARBA00004651"/>
    </source>
</evidence>
<dbReference type="InterPro" id="IPR011701">
    <property type="entry name" value="MFS"/>
</dbReference>
<evidence type="ECO:0000256" key="6">
    <source>
        <dbReference type="ARBA" id="ARBA00023136"/>
    </source>
</evidence>
<evidence type="ECO:0000256" key="4">
    <source>
        <dbReference type="ARBA" id="ARBA00022692"/>
    </source>
</evidence>
<name>A0A7Y0EQA8_9BIFI</name>
<feature type="transmembrane region" description="Helical" evidence="7">
    <location>
        <begin position="305"/>
        <end position="328"/>
    </location>
</feature>
<evidence type="ECO:0000256" key="3">
    <source>
        <dbReference type="ARBA" id="ARBA00022448"/>
    </source>
</evidence>
<evidence type="ECO:0000256" key="7">
    <source>
        <dbReference type="SAM" id="Phobius"/>
    </source>
</evidence>
<feature type="transmembrane region" description="Helical" evidence="7">
    <location>
        <begin position="71"/>
        <end position="89"/>
    </location>
</feature>
<dbReference type="InterPro" id="IPR036259">
    <property type="entry name" value="MFS_trans_sf"/>
</dbReference>
<comment type="similarity">
    <text evidence="2">Belongs to the major facilitator superfamily.</text>
</comment>
<dbReference type="GO" id="GO:0022857">
    <property type="term" value="F:transmembrane transporter activity"/>
    <property type="evidence" value="ECO:0007669"/>
    <property type="project" value="InterPro"/>
</dbReference>
<feature type="transmembrane region" description="Helical" evidence="7">
    <location>
        <begin position="128"/>
        <end position="148"/>
    </location>
</feature>
<dbReference type="PANTHER" id="PTHR23514:SF3">
    <property type="entry name" value="BYPASS OF STOP CODON PROTEIN 6"/>
    <property type="match status" value="1"/>
</dbReference>
<feature type="transmembrane region" description="Helical" evidence="7">
    <location>
        <begin position="160"/>
        <end position="179"/>
    </location>
</feature>
<dbReference type="PROSITE" id="PS50850">
    <property type="entry name" value="MFS"/>
    <property type="match status" value="1"/>
</dbReference>
<feature type="domain" description="Major facilitator superfamily (MFS) profile" evidence="8">
    <location>
        <begin position="5"/>
        <end position="391"/>
    </location>
</feature>
<dbReference type="GO" id="GO:0005886">
    <property type="term" value="C:plasma membrane"/>
    <property type="evidence" value="ECO:0007669"/>
    <property type="project" value="UniProtKB-SubCell"/>
</dbReference>
<keyword evidence="5 7" id="KW-1133">Transmembrane helix</keyword>